<dbReference type="AlphaFoldDB" id="A0A381RLY2"/>
<evidence type="ECO:0000256" key="1">
    <source>
        <dbReference type="SAM" id="MobiDB-lite"/>
    </source>
</evidence>
<reference evidence="3" key="1">
    <citation type="submission" date="2018-05" db="EMBL/GenBank/DDBJ databases">
        <authorList>
            <person name="Lanie J.A."/>
            <person name="Ng W.-L."/>
            <person name="Kazmierczak K.M."/>
            <person name="Andrzejewski T.M."/>
            <person name="Davidsen T.M."/>
            <person name="Wayne K.J."/>
            <person name="Tettelin H."/>
            <person name="Glass J.I."/>
            <person name="Rusch D."/>
            <person name="Podicherti R."/>
            <person name="Tsui H.-C.T."/>
            <person name="Winkler M.E."/>
        </authorList>
    </citation>
    <scope>NUCLEOTIDE SEQUENCE</scope>
</reference>
<keyword evidence="2" id="KW-0472">Membrane</keyword>
<feature type="compositionally biased region" description="Basic and acidic residues" evidence="1">
    <location>
        <begin position="216"/>
        <end position="232"/>
    </location>
</feature>
<accession>A0A381RLY2</accession>
<proteinExistence type="predicted"/>
<organism evidence="3">
    <name type="scientific">marine metagenome</name>
    <dbReference type="NCBI Taxonomy" id="408172"/>
    <lineage>
        <taxon>unclassified sequences</taxon>
        <taxon>metagenomes</taxon>
        <taxon>ecological metagenomes</taxon>
    </lineage>
</organism>
<feature type="region of interest" description="Disordered" evidence="1">
    <location>
        <begin position="197"/>
        <end position="238"/>
    </location>
</feature>
<keyword evidence="2" id="KW-0812">Transmembrane</keyword>
<protein>
    <submittedName>
        <fullName evidence="3">Uncharacterized protein</fullName>
    </submittedName>
</protein>
<feature type="transmembrane region" description="Helical" evidence="2">
    <location>
        <begin position="160"/>
        <end position="189"/>
    </location>
</feature>
<evidence type="ECO:0000256" key="2">
    <source>
        <dbReference type="SAM" id="Phobius"/>
    </source>
</evidence>
<name>A0A381RLY2_9ZZZZ</name>
<sequence length="238" mass="25786">MNKIAIAVVAVGVLLIIGGVAIWLKSGDSIEDLESSSGEEYLLYRGADSEMELEGWNKDDNYLVVVMEGNYANGRSSTPEGGSANLTTKDCDLVSNFTLKDSTGKNFFSTECVFDDDTEEDGTIHVGYICKEGCPDGTYTWNTNGTKIEVYDVQGIIDDVIGAIIGFVASFGVCCCGSIVLLVGIIMAFTMQEEDPNQWATAPGESVSRPEPGTGWDDKESSWSEKKDYIRNDEDDGD</sequence>
<evidence type="ECO:0000313" key="3">
    <source>
        <dbReference type="EMBL" id="SUZ92234.1"/>
    </source>
</evidence>
<keyword evidence="2" id="KW-1133">Transmembrane helix</keyword>
<gene>
    <name evidence="3" type="ORF">METZ01_LOCUS45088</name>
</gene>
<dbReference type="EMBL" id="UINC01002042">
    <property type="protein sequence ID" value="SUZ92234.1"/>
    <property type="molecule type" value="Genomic_DNA"/>
</dbReference>